<comment type="caution">
    <text evidence="3">The sequence shown here is derived from an EMBL/GenBank/DDBJ whole genome shotgun (WGS) entry which is preliminary data.</text>
</comment>
<reference evidence="3 4" key="1">
    <citation type="submission" date="2019-10" db="EMBL/GenBank/DDBJ databases">
        <title>Assembly and Annotation for the nematode Trichostrongylus colubriformis.</title>
        <authorList>
            <person name="Martin J."/>
        </authorList>
    </citation>
    <scope>NUCLEOTIDE SEQUENCE [LARGE SCALE GENOMIC DNA]</scope>
    <source>
        <strain evidence="3">G859</strain>
        <tissue evidence="3">Whole worm</tissue>
    </source>
</reference>
<dbReference type="InterPro" id="IPR049885">
    <property type="entry name" value="MTCL1-3"/>
</dbReference>
<evidence type="ECO:0000313" key="3">
    <source>
        <dbReference type="EMBL" id="KAK5979170.1"/>
    </source>
</evidence>
<proteinExistence type="predicted"/>
<dbReference type="EMBL" id="WIXE01008599">
    <property type="protein sequence ID" value="KAK5979170.1"/>
    <property type="molecule type" value="Genomic_DNA"/>
</dbReference>
<feature type="region of interest" description="Disordered" evidence="2">
    <location>
        <begin position="95"/>
        <end position="132"/>
    </location>
</feature>
<dbReference type="Proteomes" id="UP001331761">
    <property type="component" value="Unassembled WGS sequence"/>
</dbReference>
<evidence type="ECO:0000256" key="1">
    <source>
        <dbReference type="SAM" id="Coils"/>
    </source>
</evidence>
<protein>
    <submittedName>
        <fullName evidence="3">Uncharacterized protein</fullName>
    </submittedName>
</protein>
<feature type="non-terminal residue" evidence="3">
    <location>
        <position position="503"/>
    </location>
</feature>
<name>A0AAN8FHU0_TRICO</name>
<evidence type="ECO:0000313" key="4">
    <source>
        <dbReference type="Proteomes" id="UP001331761"/>
    </source>
</evidence>
<dbReference type="PANTHER" id="PTHR15742">
    <property type="entry name" value="GIRDIN"/>
    <property type="match status" value="1"/>
</dbReference>
<keyword evidence="4" id="KW-1185">Reference proteome</keyword>
<organism evidence="3 4">
    <name type="scientific">Trichostrongylus colubriformis</name>
    <name type="common">Black scour worm</name>
    <dbReference type="NCBI Taxonomy" id="6319"/>
    <lineage>
        <taxon>Eukaryota</taxon>
        <taxon>Metazoa</taxon>
        <taxon>Ecdysozoa</taxon>
        <taxon>Nematoda</taxon>
        <taxon>Chromadorea</taxon>
        <taxon>Rhabditida</taxon>
        <taxon>Rhabditina</taxon>
        <taxon>Rhabditomorpha</taxon>
        <taxon>Strongyloidea</taxon>
        <taxon>Trichostrongylidae</taxon>
        <taxon>Trichostrongylus</taxon>
    </lineage>
</organism>
<keyword evidence="1" id="KW-0175">Coiled coil</keyword>
<feature type="compositionally biased region" description="Basic and acidic residues" evidence="2">
    <location>
        <begin position="116"/>
        <end position="132"/>
    </location>
</feature>
<gene>
    <name evidence="3" type="ORF">GCK32_011738</name>
</gene>
<sequence>MRDSEAEQNRKSVREFEIKYKKLESIFNQEREKMNAERSRTKSEITALKKVAEDAEELLEKNTQELSKKESAWKTEKSSLEKEIASLKKQLSNYSAEEAMELGNDPSAQNTEEEDTSKTVRHSNENLHLTELKKQLSLYEKKRDNEAHQHKARQAEKIRIVEMDALQQKFSSRMRIMEDTNKSLHSQLVLARRERDTQKEALASFERKVVEDRKENDSREKEILEAREKIEAMQKALSAVEAELERANTDLRITKEARKADQILWKIDRAHGHEENLSHEDFLAIEQLQSQFRDCERFYVKETERLNESLRTMSKELERQKSSHDKIITEIRIVEMDALQQKFSSRMRIMEDTNKSLHSQLVLARRERDTQKEALASFERKVVEDRKENDSREKEILEAREKIEAMQKALSAVEAELERANTDLRITKEARKADQILWKIDRAHGHEENLSHEDFLAIEQLQSQFRDCERFYVKETERLNESLRTMSKELERQKSSHDKIITE</sequence>
<feature type="coiled-coil region" evidence="1">
    <location>
        <begin position="188"/>
        <end position="257"/>
    </location>
</feature>
<dbReference type="PANTHER" id="PTHR15742:SF5">
    <property type="entry name" value="GIRDIN"/>
    <property type="match status" value="1"/>
</dbReference>
<evidence type="ECO:0000256" key="2">
    <source>
        <dbReference type="SAM" id="MobiDB-lite"/>
    </source>
</evidence>
<dbReference type="AlphaFoldDB" id="A0AAN8FHU0"/>
<feature type="coiled-coil region" evidence="1">
    <location>
        <begin position="361"/>
        <end position="430"/>
    </location>
</feature>
<accession>A0AAN8FHU0</accession>